<name>A0A1V9ZLX6_ACHHY</name>
<dbReference type="OrthoDB" id="10264738at2759"/>
<evidence type="ECO:0000313" key="24">
    <source>
        <dbReference type="EMBL" id="OQR98987.1"/>
    </source>
</evidence>
<gene>
    <name evidence="24" type="ORF">ACHHYP_07468</name>
</gene>
<dbReference type="EMBL" id="JNBR01000075">
    <property type="protein sequence ID" value="OQR98987.1"/>
    <property type="molecule type" value="Genomic_DNA"/>
</dbReference>
<dbReference type="Gene3D" id="3.30.200.20">
    <property type="entry name" value="Phosphorylase Kinase, domain 1"/>
    <property type="match status" value="1"/>
</dbReference>
<dbReference type="PROSITE" id="PS00888">
    <property type="entry name" value="CNMP_BINDING_1"/>
    <property type="match status" value="1"/>
</dbReference>
<dbReference type="InterPro" id="IPR018488">
    <property type="entry name" value="cNMP-bd_CS"/>
</dbReference>
<evidence type="ECO:0000313" key="25">
    <source>
        <dbReference type="Proteomes" id="UP000243579"/>
    </source>
</evidence>
<evidence type="ECO:0000256" key="11">
    <source>
        <dbReference type="ARBA" id="ARBA00022801"/>
    </source>
</evidence>
<dbReference type="Proteomes" id="UP000243579">
    <property type="component" value="Unassembled WGS sequence"/>
</dbReference>
<dbReference type="PANTHER" id="PTHR24353:SF37">
    <property type="entry name" value="CAMP-DEPENDENT PROTEIN KINASE CATALYTIC SUBUNIT PRKX"/>
    <property type="match status" value="1"/>
</dbReference>
<evidence type="ECO:0000259" key="23">
    <source>
        <dbReference type="PROSITE" id="PS51746"/>
    </source>
</evidence>
<dbReference type="Gene3D" id="1.10.510.10">
    <property type="entry name" value="Transferase(Phosphotransferase) domain 1"/>
    <property type="match status" value="1"/>
</dbReference>
<keyword evidence="12" id="KW-0067">ATP-binding</keyword>
<dbReference type="SUPFAM" id="SSF51206">
    <property type="entry name" value="cAMP-binding domain-like"/>
    <property type="match status" value="2"/>
</dbReference>
<dbReference type="InterPro" id="IPR018490">
    <property type="entry name" value="cNMP-bd_dom_sf"/>
</dbReference>
<dbReference type="EC" id="3.1.3.16" evidence="4"/>
<dbReference type="GO" id="GO:0004722">
    <property type="term" value="F:protein serine/threonine phosphatase activity"/>
    <property type="evidence" value="ECO:0007669"/>
    <property type="project" value="UniProtKB-EC"/>
</dbReference>
<feature type="domain" description="Protein kinase" evidence="21">
    <location>
        <begin position="1060"/>
        <end position="1347"/>
    </location>
</feature>
<dbReference type="InterPro" id="IPR001932">
    <property type="entry name" value="PPM-type_phosphatase-like_dom"/>
</dbReference>
<dbReference type="CDD" id="cd05327">
    <property type="entry name" value="retinol-DH_like_SDR_c_like"/>
    <property type="match status" value="1"/>
</dbReference>
<dbReference type="SUPFAM" id="SSF51735">
    <property type="entry name" value="NAD(P)-binding Rossmann-fold domains"/>
    <property type="match status" value="1"/>
</dbReference>
<organism evidence="24 25">
    <name type="scientific">Achlya hypogyna</name>
    <name type="common">Oomycete</name>
    <name type="synonym">Protoachlya hypogyna</name>
    <dbReference type="NCBI Taxonomy" id="1202772"/>
    <lineage>
        <taxon>Eukaryota</taxon>
        <taxon>Sar</taxon>
        <taxon>Stramenopiles</taxon>
        <taxon>Oomycota</taxon>
        <taxon>Saprolegniomycetes</taxon>
        <taxon>Saprolegniales</taxon>
        <taxon>Achlyaceae</taxon>
        <taxon>Achlya</taxon>
    </lineage>
</organism>
<comment type="cofactor">
    <cofactor evidence="2">
        <name>Mg(2+)</name>
        <dbReference type="ChEBI" id="CHEBI:18420"/>
    </cofactor>
</comment>
<dbReference type="STRING" id="1202772.A0A1V9ZLX6"/>
<evidence type="ECO:0000256" key="18">
    <source>
        <dbReference type="ARBA" id="ARBA00048336"/>
    </source>
</evidence>
<evidence type="ECO:0000256" key="9">
    <source>
        <dbReference type="ARBA" id="ARBA00022741"/>
    </source>
</evidence>
<evidence type="ECO:0000256" key="13">
    <source>
        <dbReference type="ARBA" id="ARBA00022842"/>
    </source>
</evidence>
<feature type="domain" description="Cyclic nucleotide-binding" evidence="22">
    <location>
        <begin position="792"/>
        <end position="903"/>
    </location>
</feature>
<evidence type="ECO:0000256" key="14">
    <source>
        <dbReference type="ARBA" id="ARBA00022912"/>
    </source>
</evidence>
<dbReference type="InterPro" id="IPR036291">
    <property type="entry name" value="NAD(P)-bd_dom_sf"/>
</dbReference>
<feature type="compositionally biased region" description="Polar residues" evidence="20">
    <location>
        <begin position="368"/>
        <end position="378"/>
    </location>
</feature>
<evidence type="ECO:0000256" key="17">
    <source>
        <dbReference type="ARBA" id="ARBA00047761"/>
    </source>
</evidence>
<dbReference type="Pfam" id="PF00106">
    <property type="entry name" value="adh_short"/>
    <property type="match status" value="1"/>
</dbReference>
<evidence type="ECO:0000256" key="10">
    <source>
        <dbReference type="ARBA" id="ARBA00022777"/>
    </source>
</evidence>
<evidence type="ECO:0000256" key="2">
    <source>
        <dbReference type="ARBA" id="ARBA00001946"/>
    </source>
</evidence>
<dbReference type="InterPro" id="IPR002347">
    <property type="entry name" value="SDR_fam"/>
</dbReference>
<evidence type="ECO:0000256" key="6">
    <source>
        <dbReference type="ARBA" id="ARBA00022527"/>
    </source>
</evidence>
<dbReference type="PRINTS" id="PR00081">
    <property type="entry name" value="GDHRDH"/>
</dbReference>
<accession>A0A1V9ZLX6</accession>
<dbReference type="GO" id="GO:0004691">
    <property type="term" value="F:cAMP-dependent protein kinase activity"/>
    <property type="evidence" value="ECO:0007669"/>
    <property type="project" value="TreeGrafter"/>
</dbReference>
<dbReference type="CDD" id="cd00143">
    <property type="entry name" value="PP2Cc"/>
    <property type="match status" value="1"/>
</dbReference>
<evidence type="ECO:0000256" key="1">
    <source>
        <dbReference type="ARBA" id="ARBA00001936"/>
    </source>
</evidence>
<evidence type="ECO:0000256" key="12">
    <source>
        <dbReference type="ARBA" id="ARBA00022840"/>
    </source>
</evidence>
<dbReference type="FunFam" id="3.60.40.10:FF:000007">
    <property type="entry name" value="Phosphatase 2C and cyclic nucleotide-binding/kinase domain-containing protein"/>
    <property type="match status" value="1"/>
</dbReference>
<comment type="cofactor">
    <cofactor evidence="1">
        <name>Mn(2+)</name>
        <dbReference type="ChEBI" id="CHEBI:29035"/>
    </cofactor>
</comment>
<dbReference type="InterPro" id="IPR011009">
    <property type="entry name" value="Kinase-like_dom_sf"/>
</dbReference>
<dbReference type="PROSITE" id="PS50042">
    <property type="entry name" value="CNMP_BINDING_3"/>
    <property type="match status" value="2"/>
</dbReference>
<dbReference type="InterPro" id="IPR000719">
    <property type="entry name" value="Prot_kinase_dom"/>
</dbReference>
<dbReference type="InterPro" id="IPR000595">
    <property type="entry name" value="cNMP-bd_dom"/>
</dbReference>
<dbReference type="GO" id="GO:0005952">
    <property type="term" value="C:cAMP-dependent protein kinase complex"/>
    <property type="evidence" value="ECO:0007669"/>
    <property type="project" value="TreeGrafter"/>
</dbReference>
<evidence type="ECO:0000256" key="8">
    <source>
        <dbReference type="ARBA" id="ARBA00022723"/>
    </source>
</evidence>
<evidence type="ECO:0000256" key="16">
    <source>
        <dbReference type="ARBA" id="ARBA00024113"/>
    </source>
</evidence>
<keyword evidence="13" id="KW-0460">Magnesium</keyword>
<evidence type="ECO:0000256" key="20">
    <source>
        <dbReference type="SAM" id="MobiDB-lite"/>
    </source>
</evidence>
<dbReference type="GO" id="GO:0005524">
    <property type="term" value="F:ATP binding"/>
    <property type="evidence" value="ECO:0007669"/>
    <property type="project" value="UniProtKB-KW"/>
</dbReference>
<evidence type="ECO:0000256" key="4">
    <source>
        <dbReference type="ARBA" id="ARBA00013081"/>
    </source>
</evidence>
<evidence type="ECO:0000256" key="19">
    <source>
        <dbReference type="RuleBase" id="RU003465"/>
    </source>
</evidence>
<dbReference type="Gene3D" id="3.40.50.720">
    <property type="entry name" value="NAD(P)-binding Rossmann-like Domain"/>
    <property type="match status" value="1"/>
</dbReference>
<comment type="caution">
    <text evidence="24">The sequence shown here is derived from an EMBL/GenBank/DDBJ whole genome shotgun (WGS) entry which is preliminary data.</text>
</comment>
<evidence type="ECO:0000256" key="15">
    <source>
        <dbReference type="ARBA" id="ARBA00023211"/>
    </source>
</evidence>
<keyword evidence="11 19" id="KW-0378">Hydrolase</keyword>
<dbReference type="PANTHER" id="PTHR24353">
    <property type="entry name" value="CYCLIC NUCLEOTIDE-DEPENDENT PROTEIN KINASE"/>
    <property type="match status" value="1"/>
</dbReference>
<dbReference type="SMART" id="SM00100">
    <property type="entry name" value="cNMP"/>
    <property type="match status" value="2"/>
</dbReference>
<dbReference type="Pfam" id="PF00069">
    <property type="entry name" value="Pkinase"/>
    <property type="match status" value="1"/>
</dbReference>
<dbReference type="GO" id="GO:0016020">
    <property type="term" value="C:membrane"/>
    <property type="evidence" value="ECO:0007669"/>
    <property type="project" value="UniProtKB-SubCell"/>
</dbReference>
<feature type="region of interest" description="Disordered" evidence="20">
    <location>
        <begin position="336"/>
        <end position="381"/>
    </location>
</feature>
<protein>
    <recommendedName>
        <fullName evidence="16">cGMP-dependent protein kinase</fullName>
        <ecNumber evidence="4">3.1.3.16</ecNumber>
    </recommendedName>
</protein>
<evidence type="ECO:0000256" key="5">
    <source>
        <dbReference type="ARBA" id="ARBA00022490"/>
    </source>
</evidence>
<dbReference type="InterPro" id="IPR036457">
    <property type="entry name" value="PPM-type-like_dom_sf"/>
</dbReference>
<dbReference type="SMART" id="SM00332">
    <property type="entry name" value="PP2Cc"/>
    <property type="match status" value="1"/>
</dbReference>
<keyword evidence="25" id="KW-1185">Reference proteome</keyword>
<reference evidence="24 25" key="1">
    <citation type="journal article" date="2014" name="Genome Biol. Evol.">
        <title>The secreted proteins of Achlya hypogyna and Thraustotheca clavata identify the ancestral oomycete secretome and reveal gene acquisitions by horizontal gene transfer.</title>
        <authorList>
            <person name="Misner I."/>
            <person name="Blouin N."/>
            <person name="Leonard G."/>
            <person name="Richards T.A."/>
            <person name="Lane C.E."/>
        </authorList>
    </citation>
    <scope>NUCLEOTIDE SEQUENCE [LARGE SCALE GENOMIC DNA]</scope>
    <source>
        <strain evidence="24 25">ATCC 48635</strain>
    </source>
</reference>
<evidence type="ECO:0000256" key="3">
    <source>
        <dbReference type="ARBA" id="ARBA00004170"/>
    </source>
</evidence>
<keyword evidence="10 24" id="KW-0418">Kinase</keyword>
<keyword evidence="14 19" id="KW-0904">Protein phosphatase</keyword>
<dbReference type="PROSITE" id="PS50011">
    <property type="entry name" value="PROTEIN_KINASE_DOM"/>
    <property type="match status" value="1"/>
</dbReference>
<keyword evidence="7" id="KW-0808">Transferase</keyword>
<dbReference type="Pfam" id="PF00027">
    <property type="entry name" value="cNMP_binding"/>
    <property type="match status" value="2"/>
</dbReference>
<keyword evidence="15" id="KW-0464">Manganese</keyword>
<comment type="subcellular location">
    <subcellularLocation>
        <location evidence="3">Membrane</location>
        <topology evidence="3">Peripheral membrane protein</topology>
    </subcellularLocation>
</comment>
<dbReference type="CDD" id="cd00038">
    <property type="entry name" value="CAP_ED"/>
    <property type="match status" value="2"/>
</dbReference>
<evidence type="ECO:0000256" key="7">
    <source>
        <dbReference type="ARBA" id="ARBA00022679"/>
    </source>
</evidence>
<dbReference type="Gene3D" id="2.60.120.10">
    <property type="entry name" value="Jelly Rolls"/>
    <property type="match status" value="2"/>
</dbReference>
<dbReference type="PROSITE" id="PS00889">
    <property type="entry name" value="CNMP_BINDING_2"/>
    <property type="match status" value="1"/>
</dbReference>
<keyword evidence="9" id="KW-0547">Nucleotide-binding</keyword>
<dbReference type="PROSITE" id="PS01032">
    <property type="entry name" value="PPM_1"/>
    <property type="match status" value="1"/>
</dbReference>
<keyword evidence="6" id="KW-0723">Serine/threonine-protein kinase</keyword>
<dbReference type="SUPFAM" id="SSF81606">
    <property type="entry name" value="PP2C-like"/>
    <property type="match status" value="1"/>
</dbReference>
<evidence type="ECO:0000259" key="22">
    <source>
        <dbReference type="PROSITE" id="PS50042"/>
    </source>
</evidence>
<dbReference type="PROSITE" id="PS51746">
    <property type="entry name" value="PPM_2"/>
    <property type="match status" value="1"/>
</dbReference>
<dbReference type="Pfam" id="PF00481">
    <property type="entry name" value="PP2C"/>
    <property type="match status" value="1"/>
</dbReference>
<dbReference type="InterPro" id="IPR014710">
    <property type="entry name" value="RmlC-like_jellyroll"/>
</dbReference>
<evidence type="ECO:0000259" key="21">
    <source>
        <dbReference type="PROSITE" id="PS50011"/>
    </source>
</evidence>
<comment type="catalytic activity">
    <reaction evidence="18">
        <text>O-phospho-L-threonyl-[protein] + H2O = L-threonyl-[protein] + phosphate</text>
        <dbReference type="Rhea" id="RHEA:47004"/>
        <dbReference type="Rhea" id="RHEA-COMP:11060"/>
        <dbReference type="Rhea" id="RHEA-COMP:11605"/>
        <dbReference type="ChEBI" id="CHEBI:15377"/>
        <dbReference type="ChEBI" id="CHEBI:30013"/>
        <dbReference type="ChEBI" id="CHEBI:43474"/>
        <dbReference type="ChEBI" id="CHEBI:61977"/>
        <dbReference type="EC" id="3.1.3.16"/>
    </reaction>
</comment>
<comment type="catalytic activity">
    <reaction evidence="17">
        <text>O-phospho-L-seryl-[protein] + H2O = L-seryl-[protein] + phosphate</text>
        <dbReference type="Rhea" id="RHEA:20629"/>
        <dbReference type="Rhea" id="RHEA-COMP:9863"/>
        <dbReference type="Rhea" id="RHEA-COMP:11604"/>
        <dbReference type="ChEBI" id="CHEBI:15377"/>
        <dbReference type="ChEBI" id="CHEBI:29999"/>
        <dbReference type="ChEBI" id="CHEBI:43474"/>
        <dbReference type="ChEBI" id="CHEBI:83421"/>
        <dbReference type="EC" id="3.1.3.16"/>
    </reaction>
</comment>
<dbReference type="SUPFAM" id="SSF56112">
    <property type="entry name" value="Protein kinase-like (PK-like)"/>
    <property type="match status" value="1"/>
</dbReference>
<comment type="similarity">
    <text evidence="19">Belongs to the PP2C family.</text>
</comment>
<feature type="domain" description="Cyclic nucleotide-binding" evidence="22">
    <location>
        <begin position="917"/>
        <end position="1027"/>
    </location>
</feature>
<keyword evidence="8" id="KW-0479">Metal-binding</keyword>
<dbReference type="GO" id="GO:0046872">
    <property type="term" value="F:metal ion binding"/>
    <property type="evidence" value="ECO:0007669"/>
    <property type="project" value="UniProtKB-KW"/>
</dbReference>
<dbReference type="InterPro" id="IPR000222">
    <property type="entry name" value="PP2C_BS"/>
</dbReference>
<sequence length="1397" mass="155071">MPFAFNDIPNLASKVAIVTGANSGIGLVTARQLALHNCHVILACRSKAKAEPVVAALANEIANSSGKVEFMQLDMASLASVRAFVEAFRAKGLRLSILVNNAGIMAVPYSLSADGIESQFATNHVGVMALTLGLLPLLEAAPDARIVCVSSGAHQMAPKCGIDFDHINDEAHYNKHWAYGQSKLATILFARELHRRLRERGVTNVHVNALHPGVVQTDLFREYPWIVQKVLWLFQRNADDGAKTQIYCATSVEITQRNYSGRYFTPIAKVSETNKTGQDMELAHKLWTFTEELIASKSPQNGFVVSAPELSVASHDSPVVLVVGGSDALGLSNSLHGAPRHGRDGRDGRMGCGSSLGIGTKVADRNPQEQASNDNSPLTPEEIRSRIVCSEKSTRLQLTPALSIEYAFVSQRGYYPDAIDKPNQDSFTIIPSFASDPTKIFFGIFDGHGATGDLCSIFAKKEVPERLLKLMAKGTPANFTEIYSAAFTDVNAKLHTSRIDDSLSGTTAITCFMDGDIIHVANVGDSRAVIARNDQPRIVASPLSVDQTPYRTDERERVKRYGARVLTMDQLEGIAPIHENWATAINEEVDEDGDPPRVWSPTGNFPGTAFTRSIGDEIAESLGVFATPEIASLQLTPADRYIIIASDGVFEFLTNQAVVDIVKAYSDPLEACEKVVTESYRLWLHYELRTDDITIICIYLDHTASTAPENKERLQSQKNSDLMTTNMLNDRFAELRPVRRGMSKQKRRDQMKKDMAKMVTEEDLNYKMNDHVILKSKQEMDKIQEITQTNWLFKQLTAQQRNDVYKVMEKVTVNENDVVIKQGDPGDRFYCVQSGDYQVTVKNDTPNGVREDIVHVYRGDTHPSFGELALMHNAPRSSSVVALTKGVLWAIDCRAFRLVFMKSPTNVIVQTLKKVDVLKSLTTTQLERLATNLTEITFEDGDYIINQGTIGNTFFVIKEGACLCTVWDVAPGTTERTSREVLRLRQHQYFGERALLNDAPRAANVISVGRTKLLQIGRQAFEEILGPLQKIIDNDRAQREAKHNFQIAVSNLREHNLEASSVKNDVARGQLGFKCVAQTSEVGTLTTYETTSKVRLTVRVVAKKQTKANNKIEEVMREAAIHKSMKRPISVATVPVCMGTWTDANGLYMAFNSNMVCDIAGLMLDPDTKFTEDVIRQYAAQLLIGLETLHDVGIVYRNMNPENIMLDDNGYVQLHDFRYAKQIDDLRTYTLCGTAEYSAPEMVSAQGHSFGVDIWGLGILIYEMLYGITPFACDDLENDKDVVLAVYSKISRYDRKDLVFPSSEERSKEATDLLFQILNQSPYERLGCQGMIDISTGGSVIRSHPWFASVDWVQVAAGVQTAPHLSAIRQKAAQIYDAATPLVLEPYNDISSWFDGF</sequence>
<keyword evidence="5" id="KW-0963">Cytoplasm</keyword>
<dbReference type="Gene3D" id="3.60.40.10">
    <property type="entry name" value="PPM-type phosphatase domain"/>
    <property type="match status" value="1"/>
</dbReference>
<feature type="domain" description="PPM-type phosphatase" evidence="23">
    <location>
        <begin position="405"/>
        <end position="700"/>
    </location>
</feature>
<proteinExistence type="inferred from homology"/>